<dbReference type="InterPro" id="IPR022841">
    <property type="entry name" value="DKG_kinase_firmi"/>
</dbReference>
<proteinExistence type="inferred from homology"/>
<dbReference type="SUPFAM" id="SSF53613">
    <property type="entry name" value="Ribokinase-like"/>
    <property type="match status" value="1"/>
</dbReference>
<evidence type="ECO:0000256" key="3">
    <source>
        <dbReference type="ARBA" id="ARBA00022741"/>
    </source>
</evidence>
<evidence type="ECO:0000256" key="4">
    <source>
        <dbReference type="ARBA" id="ARBA00022777"/>
    </source>
</evidence>
<dbReference type="Proteomes" id="UP000006976">
    <property type="component" value="Unassembled WGS sequence"/>
</dbReference>
<comment type="function">
    <text evidence="6">Catalyzes the phosphorylation of 5-dehydro-2-deoxy-D-gluconate (2-deoxy-5-keto-D-gluconate or DKG) to 6-phospho-5-dehydro-2-deoxy-D-gluconate (DKGP).</text>
</comment>
<evidence type="ECO:0000256" key="5">
    <source>
        <dbReference type="ARBA" id="ARBA00022840"/>
    </source>
</evidence>
<evidence type="ECO:0000259" key="7">
    <source>
        <dbReference type="Pfam" id="PF00294"/>
    </source>
</evidence>
<dbReference type="NCBIfam" id="TIGR04382">
    <property type="entry name" value="myo_inos_iolC_N"/>
    <property type="match status" value="1"/>
</dbReference>
<dbReference type="HAMAP" id="MF_01668">
    <property type="entry name" value="IolC"/>
    <property type="match status" value="1"/>
</dbReference>
<evidence type="ECO:0000256" key="2">
    <source>
        <dbReference type="ARBA" id="ARBA00022679"/>
    </source>
</evidence>
<evidence type="ECO:0000256" key="1">
    <source>
        <dbReference type="ARBA" id="ARBA00010688"/>
    </source>
</evidence>
<dbReference type="InterPro" id="IPR023314">
    <property type="entry name" value="Myo_inos_IolC-like_sf"/>
</dbReference>
<dbReference type="GO" id="GO:0019310">
    <property type="term" value="P:inositol catabolic process"/>
    <property type="evidence" value="ECO:0007669"/>
    <property type="project" value="UniProtKB-UniRule"/>
</dbReference>
<dbReference type="Pfam" id="PF00294">
    <property type="entry name" value="PfkB"/>
    <property type="match status" value="1"/>
</dbReference>
<organism evidence="8 9">
    <name type="scientific">Bacillus mycoides</name>
    <dbReference type="NCBI Taxonomy" id="1405"/>
    <lineage>
        <taxon>Bacteria</taxon>
        <taxon>Bacillati</taxon>
        <taxon>Bacillota</taxon>
        <taxon>Bacilli</taxon>
        <taxon>Bacillales</taxon>
        <taxon>Bacillaceae</taxon>
        <taxon>Bacillus</taxon>
        <taxon>Bacillus cereus group</taxon>
    </lineage>
</organism>
<dbReference type="Gene3D" id="3.40.1190.20">
    <property type="match status" value="1"/>
</dbReference>
<feature type="domain" description="Carbohydrate kinase PfkB" evidence="7">
    <location>
        <begin position="35"/>
        <end position="339"/>
    </location>
</feature>
<dbReference type="InterPro" id="IPR029056">
    <property type="entry name" value="Ribokinase-like"/>
</dbReference>
<dbReference type="PROSITE" id="PS00584">
    <property type="entry name" value="PFKB_KINASES_2"/>
    <property type="match status" value="1"/>
</dbReference>
<dbReference type="InterPro" id="IPR011611">
    <property type="entry name" value="PfkB_dom"/>
</dbReference>
<keyword evidence="5 6" id="KW-0067">ATP-binding</keyword>
<evidence type="ECO:0000313" key="9">
    <source>
        <dbReference type="Proteomes" id="UP000006976"/>
    </source>
</evidence>
<comment type="catalytic activity">
    <reaction evidence="6">
        <text>5-dehydro-2-deoxy-D-gluconate + ATP = 6-phospho-5-dehydro-2-deoxy-D-gluconate + ADP + H(+)</text>
        <dbReference type="Rhea" id="RHEA:13497"/>
        <dbReference type="ChEBI" id="CHEBI:15378"/>
        <dbReference type="ChEBI" id="CHEBI:16669"/>
        <dbReference type="ChEBI" id="CHEBI:30616"/>
        <dbReference type="ChEBI" id="CHEBI:57949"/>
        <dbReference type="ChEBI" id="CHEBI:456216"/>
        <dbReference type="EC" id="2.7.1.92"/>
    </reaction>
</comment>
<sequence length="353" mass="39094">MVIKISEPYHLPLHKAREVVTMNPLIFKEDCPLDLIAVGRLCVDLNANETQRPMEETRTFTKYVGGSPANIAIGAARLGLQTGFIGKVSDDQMGRFITGYLKDNNINTDQICIDRTGAVTGLAFTEIKSPEDCSILMYRDNVADLNLDPTEVSEDYIKQSKALLISGTALAKSPSREAVFLALEYARKHDVVVFFDVDYRPYTWKSEAETAVYYNLAAEKSDVIIGTREEFDMMEKLLNYEQSNDQVTAERWFSHHAKIVVIKHGGDGSIAYTRDGQSHRGGIFKTKVLKTFGAGDSYASAFIYGLMQGLEIPQAMRLGGASASIVISKHSCSDAMPTRTEISAFMETAEEIV</sequence>
<gene>
    <name evidence="6" type="primary">iolC</name>
    <name evidence="8" type="ORF">III_05348</name>
</gene>
<name>A0ABC9QVY4_BACMY</name>
<dbReference type="PANTHER" id="PTHR43085:SF49">
    <property type="entry name" value="5-DEHYDRO-2-DEOXYGLUCONOKINASE"/>
    <property type="match status" value="1"/>
</dbReference>
<dbReference type="Gene3D" id="2.20.150.10">
    <property type="entry name" value="putative 5-dehydro-2- deoxygluconokinase"/>
    <property type="match status" value="1"/>
</dbReference>
<dbReference type="AlphaFoldDB" id="A0ABC9QVY4"/>
<dbReference type="GO" id="GO:0005524">
    <property type="term" value="F:ATP binding"/>
    <property type="evidence" value="ECO:0007669"/>
    <property type="project" value="UniProtKB-UniRule"/>
</dbReference>
<comment type="similarity">
    <text evidence="1 6">Belongs to the carbohydrate kinase PfkB family.</text>
</comment>
<dbReference type="CDD" id="cd01166">
    <property type="entry name" value="KdgK"/>
    <property type="match status" value="1"/>
</dbReference>
<evidence type="ECO:0000313" key="8">
    <source>
        <dbReference type="EMBL" id="EJR31122.1"/>
    </source>
</evidence>
<keyword evidence="4 6" id="KW-0418">Kinase</keyword>
<dbReference type="InterPro" id="IPR050306">
    <property type="entry name" value="PfkB_Carbo_kinase"/>
</dbReference>
<evidence type="ECO:0000256" key="6">
    <source>
        <dbReference type="HAMAP-Rule" id="MF_01668"/>
    </source>
</evidence>
<dbReference type="EMBL" id="AHEV01000043">
    <property type="protein sequence ID" value="EJR31122.1"/>
    <property type="molecule type" value="Genomic_DNA"/>
</dbReference>
<dbReference type="InterPro" id="IPR030830">
    <property type="entry name" value="Myo_inos_IolC"/>
</dbReference>
<dbReference type="PANTHER" id="PTHR43085">
    <property type="entry name" value="HEXOKINASE FAMILY MEMBER"/>
    <property type="match status" value="1"/>
</dbReference>
<comment type="pathway">
    <text evidence="6">Polyol metabolism; myo-inositol degradation into acetyl-CoA; acetyl-CoA from myo-inositol: step 5/7.</text>
</comment>
<accession>A0ABC9QVY4</accession>
<reference evidence="8 9" key="1">
    <citation type="submission" date="2012-04" db="EMBL/GenBank/DDBJ databases">
        <title>The Genome Sequence of Bacillus cereus VD078.</title>
        <authorList>
            <consortium name="The Broad Institute Genome Sequencing Platform"/>
            <consortium name="The Broad Institute Genome Sequencing Center for Infectious Disease"/>
            <person name="Feldgarden M."/>
            <person name="Van der Auwera G.A."/>
            <person name="Mahillon J."/>
            <person name="Duprez V."/>
            <person name="Timmery S."/>
            <person name="Mattelet C."/>
            <person name="Dierick K."/>
            <person name="Sun M."/>
            <person name="Yu Z."/>
            <person name="Zhu L."/>
            <person name="Hu X."/>
            <person name="Shank E.B."/>
            <person name="Swiecicka I."/>
            <person name="Hansen B.M."/>
            <person name="Andrup L."/>
            <person name="Young S.K."/>
            <person name="Zeng Q."/>
            <person name="Gargeya S."/>
            <person name="Fitzgerald M."/>
            <person name="Haas B."/>
            <person name="Abouelleil A."/>
            <person name="Alvarado L."/>
            <person name="Arachchi H.M."/>
            <person name="Berlin A."/>
            <person name="Chapman S.B."/>
            <person name="Goldberg J."/>
            <person name="Griggs A."/>
            <person name="Gujja S."/>
            <person name="Hansen M."/>
            <person name="Howarth C."/>
            <person name="Imamovic A."/>
            <person name="Larimer J."/>
            <person name="McCowen C."/>
            <person name="Montmayeur A."/>
            <person name="Murphy C."/>
            <person name="Neiman D."/>
            <person name="Pearson M."/>
            <person name="Priest M."/>
            <person name="Roberts A."/>
            <person name="Saif S."/>
            <person name="Shea T."/>
            <person name="Sisk P."/>
            <person name="Sykes S."/>
            <person name="Wortman J."/>
            <person name="Nusbaum C."/>
            <person name="Birren B."/>
        </authorList>
    </citation>
    <scope>NUCLEOTIDE SEQUENCE [LARGE SCALE GENOMIC DNA]</scope>
    <source>
        <strain evidence="8 9">VD078</strain>
    </source>
</reference>
<dbReference type="GO" id="GO:0047590">
    <property type="term" value="F:5-dehydro-2-deoxygluconokinase activity"/>
    <property type="evidence" value="ECO:0007669"/>
    <property type="project" value="UniProtKB-UniRule"/>
</dbReference>
<keyword evidence="3 6" id="KW-0547">Nucleotide-binding</keyword>
<protein>
    <recommendedName>
        <fullName evidence="6">5-dehydro-2-deoxygluconokinase</fullName>
        <ecNumber evidence="6">2.7.1.92</ecNumber>
    </recommendedName>
    <alternativeName>
        <fullName evidence="6">2-deoxy-5-keto-D-gluconate kinase</fullName>
        <shortName evidence="6">DKG kinase</shortName>
    </alternativeName>
</protein>
<dbReference type="EC" id="2.7.1.92" evidence="6"/>
<comment type="caution">
    <text evidence="8">The sequence shown here is derived from an EMBL/GenBank/DDBJ whole genome shotgun (WGS) entry which is preliminary data.</text>
</comment>
<keyword evidence="2 6" id="KW-0808">Transferase</keyword>
<dbReference type="InterPro" id="IPR002173">
    <property type="entry name" value="Carboh/pur_kinase_PfkB_CS"/>
</dbReference>